<keyword evidence="3" id="KW-1185">Reference proteome</keyword>
<dbReference type="RefSeq" id="WP_223468689.1">
    <property type="nucleotide sequence ID" value="NZ_JAFBIL020000005.1"/>
</dbReference>
<accession>A0ABS7SPS8</accession>
<keyword evidence="1" id="KW-0732">Signal</keyword>
<dbReference type="Proteomes" id="UP000809349">
    <property type="component" value="Unassembled WGS sequence"/>
</dbReference>
<protein>
    <submittedName>
        <fullName evidence="2">Uncharacterized protein</fullName>
    </submittedName>
</protein>
<organism evidence="2 3">
    <name type="scientific">Massilia soli</name>
    <dbReference type="NCBI Taxonomy" id="2792854"/>
    <lineage>
        <taxon>Bacteria</taxon>
        <taxon>Pseudomonadati</taxon>
        <taxon>Pseudomonadota</taxon>
        <taxon>Betaproteobacteria</taxon>
        <taxon>Burkholderiales</taxon>
        <taxon>Oxalobacteraceae</taxon>
        <taxon>Telluria group</taxon>
        <taxon>Massilia</taxon>
    </lineage>
</organism>
<sequence>MKLLGTAAMLGALAAAIPVHAHDAGKPDAKAEFFTRLTALCGATFEGASVFPRDAGDAFAGKKLVAHVASCSADEVRVPFIVGTDRSRTWVFKKSGAGLELKHDHRHDDGTPDEQTMYGGMANAKGSASVQSFEADAYTAKLIPAASTNVWTVTLAPDGKSMSYYLERDAKPRFKAELLRK</sequence>
<name>A0ABS7SPS8_9BURK</name>
<evidence type="ECO:0000313" key="3">
    <source>
        <dbReference type="Proteomes" id="UP000809349"/>
    </source>
</evidence>
<reference evidence="2 3" key="1">
    <citation type="submission" date="2021-08" db="EMBL/GenBank/DDBJ databases">
        <title>Massilia sp. R798.</title>
        <authorList>
            <person name="Baek J.H."/>
            <person name="Jung H.S."/>
            <person name="Kim K.R."/>
            <person name="Jeon C.O."/>
        </authorList>
    </citation>
    <scope>NUCLEOTIDE SEQUENCE [LARGE SCALE GENOMIC DNA]</scope>
    <source>
        <strain evidence="2 3">R798</strain>
    </source>
</reference>
<feature type="chain" id="PRO_5046194710" evidence="1">
    <location>
        <begin position="22"/>
        <end position="181"/>
    </location>
</feature>
<feature type="signal peptide" evidence="1">
    <location>
        <begin position="1"/>
        <end position="21"/>
    </location>
</feature>
<gene>
    <name evidence="2" type="ORF">I4X03_013095</name>
</gene>
<proteinExistence type="predicted"/>
<evidence type="ECO:0000313" key="2">
    <source>
        <dbReference type="EMBL" id="MBZ2208196.1"/>
    </source>
</evidence>
<dbReference type="EMBL" id="JAFBIL020000005">
    <property type="protein sequence ID" value="MBZ2208196.1"/>
    <property type="molecule type" value="Genomic_DNA"/>
</dbReference>
<evidence type="ECO:0000256" key="1">
    <source>
        <dbReference type="SAM" id="SignalP"/>
    </source>
</evidence>
<comment type="caution">
    <text evidence="2">The sequence shown here is derived from an EMBL/GenBank/DDBJ whole genome shotgun (WGS) entry which is preliminary data.</text>
</comment>